<proteinExistence type="predicted"/>
<reference evidence="2" key="1">
    <citation type="submission" date="2017-02" db="EMBL/GenBank/DDBJ databases">
        <authorList>
            <person name="Varghese N."/>
            <person name="Submissions S."/>
        </authorList>
    </citation>
    <scope>NUCLEOTIDE SEQUENCE [LARGE SCALE GENOMIC DNA]</scope>
    <source>
        <strain evidence="2">DSM 22224</strain>
    </source>
</reference>
<accession>A0A1T4NFZ3</accession>
<protein>
    <submittedName>
        <fullName evidence="1">Uncharacterized protein</fullName>
    </submittedName>
</protein>
<gene>
    <name evidence="1" type="ORF">SAMN04488128_1011573</name>
</gene>
<sequence length="58" mass="6461">MKKKKIDLAKKLTLAKETVATLTVKQKEAVKGGETVFCDTYDPAWTCESNPRPTNVCM</sequence>
<dbReference type="EMBL" id="FUWZ01000001">
    <property type="protein sequence ID" value="SJZ78179.1"/>
    <property type="molecule type" value="Genomic_DNA"/>
</dbReference>
<dbReference type="OrthoDB" id="680113at2"/>
<dbReference type="InterPro" id="IPR058238">
    <property type="entry name" value="Lant_leader_dom"/>
</dbReference>
<keyword evidence="2" id="KW-1185">Reference proteome</keyword>
<dbReference type="STRING" id="634771.SAMN04488128_1011573"/>
<organism evidence="1 2">
    <name type="scientific">Chitinophaga eiseniae</name>
    <dbReference type="NCBI Taxonomy" id="634771"/>
    <lineage>
        <taxon>Bacteria</taxon>
        <taxon>Pseudomonadati</taxon>
        <taxon>Bacteroidota</taxon>
        <taxon>Chitinophagia</taxon>
        <taxon>Chitinophagales</taxon>
        <taxon>Chitinophagaceae</taxon>
        <taxon>Chitinophaga</taxon>
    </lineage>
</organism>
<evidence type="ECO:0000313" key="2">
    <source>
        <dbReference type="Proteomes" id="UP000190367"/>
    </source>
</evidence>
<dbReference type="NCBIfam" id="NF038153">
    <property type="entry name" value="lant_leader_L1a"/>
    <property type="match status" value="1"/>
</dbReference>
<name>A0A1T4NFZ3_9BACT</name>
<dbReference type="Proteomes" id="UP000190367">
    <property type="component" value="Unassembled WGS sequence"/>
</dbReference>
<dbReference type="RefSeq" id="WP_159455932.1">
    <property type="nucleotide sequence ID" value="NZ_FUWZ01000001.1"/>
</dbReference>
<evidence type="ECO:0000313" key="1">
    <source>
        <dbReference type="EMBL" id="SJZ78179.1"/>
    </source>
</evidence>
<dbReference type="AlphaFoldDB" id="A0A1T4NFZ3"/>